<dbReference type="SUPFAM" id="SSF52777">
    <property type="entry name" value="CoA-dependent acyltransferases"/>
    <property type="match status" value="1"/>
</dbReference>
<keyword evidence="7" id="KW-1185">Reference proteome</keyword>
<dbReference type="GO" id="GO:0016874">
    <property type="term" value="F:ligase activity"/>
    <property type="evidence" value="ECO:0007669"/>
    <property type="project" value="UniProtKB-KW"/>
</dbReference>
<organism evidence="6 7">
    <name type="scientific">Trichoderma cornu-damae</name>
    <dbReference type="NCBI Taxonomy" id="654480"/>
    <lineage>
        <taxon>Eukaryota</taxon>
        <taxon>Fungi</taxon>
        <taxon>Dikarya</taxon>
        <taxon>Ascomycota</taxon>
        <taxon>Pezizomycotina</taxon>
        <taxon>Sordariomycetes</taxon>
        <taxon>Hypocreomycetidae</taxon>
        <taxon>Hypocreales</taxon>
        <taxon>Hypocreaceae</taxon>
        <taxon>Trichoderma</taxon>
    </lineage>
</organism>
<keyword evidence="3 6" id="KW-0436">Ligase</keyword>
<keyword evidence="1" id="KW-0596">Phosphopantetheine</keyword>
<dbReference type="PANTHER" id="PTHR45527">
    <property type="entry name" value="NONRIBOSOMAL PEPTIDE SYNTHETASE"/>
    <property type="match status" value="1"/>
</dbReference>
<dbReference type="EMBL" id="JAIWOZ010000006">
    <property type="protein sequence ID" value="KAH6603985.1"/>
    <property type="molecule type" value="Genomic_DNA"/>
</dbReference>
<reference evidence="6" key="1">
    <citation type="submission" date="2021-08" db="EMBL/GenBank/DDBJ databases">
        <title>Chromosome-Level Trichoderma cornu-damae using Hi-C Data.</title>
        <authorList>
            <person name="Kim C.S."/>
        </authorList>
    </citation>
    <scope>NUCLEOTIDE SEQUENCE</scope>
    <source>
        <strain evidence="6">KA19-0412C</strain>
    </source>
</reference>
<dbReference type="InterPro" id="IPR001242">
    <property type="entry name" value="Condensation_dom"/>
</dbReference>
<evidence type="ECO:0000256" key="1">
    <source>
        <dbReference type="ARBA" id="ARBA00022450"/>
    </source>
</evidence>
<dbReference type="GO" id="GO:0044550">
    <property type="term" value="P:secondary metabolite biosynthetic process"/>
    <property type="evidence" value="ECO:0007669"/>
    <property type="project" value="TreeGrafter"/>
</dbReference>
<dbReference type="GO" id="GO:0005737">
    <property type="term" value="C:cytoplasm"/>
    <property type="evidence" value="ECO:0007669"/>
    <property type="project" value="TreeGrafter"/>
</dbReference>
<protein>
    <submittedName>
        <fullName evidence="6">Amp-dependent synthetase ligase</fullName>
    </submittedName>
</protein>
<dbReference type="OrthoDB" id="416786at2759"/>
<sequence>MAISTIQRSSTVVIGSVFSNRASQPELENAIGLYMSTLPLVVKLDNDETVATLLQTIMNDIVTIGEYAWARSDQIGIGNRMSNLISIQPPLPDEHSNPPPIRVESLENSDFSLTLLMEVTGEFRIIYDGDKFNENTIRRLGGHFKHALGAVLQHTSPWKNQLTGFKTS</sequence>
<name>A0A9P8QFR4_9HYPO</name>
<evidence type="ECO:0000256" key="2">
    <source>
        <dbReference type="ARBA" id="ARBA00022553"/>
    </source>
</evidence>
<dbReference type="PANTHER" id="PTHR45527:SF11">
    <property type="entry name" value="NONRIBOSOMAL PEPTIDE SYNTHETASE 5"/>
    <property type="match status" value="1"/>
</dbReference>
<feature type="domain" description="Condensation" evidence="5">
    <location>
        <begin position="1"/>
        <end position="64"/>
    </location>
</feature>
<dbReference type="GO" id="GO:0031177">
    <property type="term" value="F:phosphopantetheine binding"/>
    <property type="evidence" value="ECO:0007669"/>
    <property type="project" value="TreeGrafter"/>
</dbReference>
<keyword evidence="2" id="KW-0597">Phosphoprotein</keyword>
<evidence type="ECO:0000313" key="7">
    <source>
        <dbReference type="Proteomes" id="UP000827724"/>
    </source>
</evidence>
<dbReference type="Gene3D" id="3.30.559.30">
    <property type="entry name" value="Nonribosomal peptide synthetase, condensation domain"/>
    <property type="match status" value="1"/>
</dbReference>
<gene>
    <name evidence="6" type="ORF">Trco_007431</name>
</gene>
<dbReference type="GO" id="GO:0043041">
    <property type="term" value="P:amino acid activation for nonribosomal peptide biosynthetic process"/>
    <property type="evidence" value="ECO:0007669"/>
    <property type="project" value="TreeGrafter"/>
</dbReference>
<proteinExistence type="inferred from homology"/>
<comment type="similarity">
    <text evidence="4">Belongs to the NRP synthetase family.</text>
</comment>
<dbReference type="Pfam" id="PF00668">
    <property type="entry name" value="Condensation"/>
    <property type="match status" value="1"/>
</dbReference>
<dbReference type="AlphaFoldDB" id="A0A9P8QFR4"/>
<dbReference type="Proteomes" id="UP000827724">
    <property type="component" value="Unassembled WGS sequence"/>
</dbReference>
<evidence type="ECO:0000259" key="5">
    <source>
        <dbReference type="Pfam" id="PF00668"/>
    </source>
</evidence>
<comment type="caution">
    <text evidence="6">The sequence shown here is derived from an EMBL/GenBank/DDBJ whole genome shotgun (WGS) entry which is preliminary data.</text>
</comment>
<evidence type="ECO:0000256" key="3">
    <source>
        <dbReference type="ARBA" id="ARBA00022598"/>
    </source>
</evidence>
<accession>A0A9P8QFR4</accession>
<evidence type="ECO:0000313" key="6">
    <source>
        <dbReference type="EMBL" id="KAH6603985.1"/>
    </source>
</evidence>
<evidence type="ECO:0000256" key="4">
    <source>
        <dbReference type="ARBA" id="ARBA00029454"/>
    </source>
</evidence>